<dbReference type="GO" id="GO:0008168">
    <property type="term" value="F:methyltransferase activity"/>
    <property type="evidence" value="ECO:0007669"/>
    <property type="project" value="InterPro"/>
</dbReference>
<dbReference type="PROSITE" id="PS51683">
    <property type="entry name" value="SAM_OMT_II"/>
    <property type="match status" value="1"/>
</dbReference>
<keyword evidence="3" id="KW-1185">Reference proteome</keyword>
<evidence type="ECO:0000313" key="2">
    <source>
        <dbReference type="EMBL" id="KAK2614019.1"/>
    </source>
</evidence>
<organism evidence="2 3">
    <name type="scientific">Phomopsis amygdali</name>
    <name type="common">Fusicoccum amygdali</name>
    <dbReference type="NCBI Taxonomy" id="1214568"/>
    <lineage>
        <taxon>Eukaryota</taxon>
        <taxon>Fungi</taxon>
        <taxon>Dikarya</taxon>
        <taxon>Ascomycota</taxon>
        <taxon>Pezizomycotina</taxon>
        <taxon>Sordariomycetes</taxon>
        <taxon>Sordariomycetidae</taxon>
        <taxon>Diaporthales</taxon>
        <taxon>Diaporthaceae</taxon>
        <taxon>Diaporthe</taxon>
    </lineage>
</organism>
<comment type="caution">
    <text evidence="2">The sequence shown here is derived from an EMBL/GenBank/DDBJ whole genome shotgun (WGS) entry which is preliminary data.</text>
</comment>
<dbReference type="Gene3D" id="1.10.10.10">
    <property type="entry name" value="Winged helix-like DNA-binding domain superfamily/Winged helix DNA-binding domain"/>
    <property type="match status" value="1"/>
</dbReference>
<dbReference type="PANTHER" id="PTHR43712:SF12">
    <property type="entry name" value="STERIGMATOCYSTIN 8-O-METHYLTRANSFERASE"/>
    <property type="match status" value="1"/>
</dbReference>
<dbReference type="InterPro" id="IPR036390">
    <property type="entry name" value="WH_DNA-bd_sf"/>
</dbReference>
<dbReference type="SUPFAM" id="SSF46785">
    <property type="entry name" value="Winged helix' DNA-binding domain"/>
    <property type="match status" value="1"/>
</dbReference>
<dbReference type="InterPro" id="IPR016461">
    <property type="entry name" value="COMT-like"/>
</dbReference>
<dbReference type="AlphaFoldDB" id="A0AAD9SQQ3"/>
<dbReference type="Gene3D" id="3.40.50.150">
    <property type="entry name" value="Vaccinia Virus protein VP39"/>
    <property type="match status" value="2"/>
</dbReference>
<dbReference type="Pfam" id="PF08100">
    <property type="entry name" value="Dimerisation"/>
    <property type="match status" value="1"/>
</dbReference>
<dbReference type="PANTHER" id="PTHR43712">
    <property type="entry name" value="PUTATIVE (AFU_ORTHOLOGUE AFUA_4G14580)-RELATED"/>
    <property type="match status" value="1"/>
</dbReference>
<name>A0AAD9SQQ3_PHOAM</name>
<sequence>MNWEHGALYVALELGVLEAIPKDGGTRSFAEIAARTGLQANKLLPICRLLSCSGILEEEEDGTFSHTFISAALVSNKGFSSWVGFHANLADWLKQPSDYFAGPAAFDLAFGMPMHKYHSINTEKGQRFFNAMNSVAQDGNPPHLWEKRCSIDGLTIIREGLDAGNEMVFEWFGSQSEIMTDPKTSVVVVAGKSIGAFAERMAATFPEVKFELRDTTPGEVDAPGGELRRLFLLYGTLWILDDDRCVDLLRRFVPLLLHPSQPTLLICDLVSPEKGQFEAHVELAFRRRDVTLMTMHNAQQRTAKQWLDLMKKAESRFQRSSSHIAVVGCGKFGYEIIIEA</sequence>
<accession>A0AAD9SQQ3</accession>
<feature type="domain" description="O-methyltransferase dimerisation" evidence="1">
    <location>
        <begin position="7"/>
        <end position="75"/>
    </location>
</feature>
<dbReference type="InterPro" id="IPR029063">
    <property type="entry name" value="SAM-dependent_MTases_sf"/>
</dbReference>
<dbReference type="PIRSF" id="PIRSF005739">
    <property type="entry name" value="O-mtase"/>
    <property type="match status" value="1"/>
</dbReference>
<reference evidence="2" key="1">
    <citation type="submission" date="2023-06" db="EMBL/GenBank/DDBJ databases">
        <authorList>
            <person name="Noh H."/>
        </authorList>
    </citation>
    <scope>NUCLEOTIDE SEQUENCE</scope>
    <source>
        <strain evidence="2">DUCC20226</strain>
    </source>
</reference>
<evidence type="ECO:0000313" key="3">
    <source>
        <dbReference type="Proteomes" id="UP001265746"/>
    </source>
</evidence>
<protein>
    <recommendedName>
        <fullName evidence="1">O-methyltransferase dimerisation domain-containing protein</fullName>
    </recommendedName>
</protein>
<dbReference type="SUPFAM" id="SSF53335">
    <property type="entry name" value="S-adenosyl-L-methionine-dependent methyltransferases"/>
    <property type="match status" value="1"/>
</dbReference>
<dbReference type="InterPro" id="IPR036388">
    <property type="entry name" value="WH-like_DNA-bd_sf"/>
</dbReference>
<dbReference type="InterPro" id="IPR012967">
    <property type="entry name" value="COMT_dimerisation"/>
</dbReference>
<evidence type="ECO:0000259" key="1">
    <source>
        <dbReference type="Pfam" id="PF08100"/>
    </source>
</evidence>
<dbReference type="GO" id="GO:0046983">
    <property type="term" value="F:protein dimerization activity"/>
    <property type="evidence" value="ECO:0007669"/>
    <property type="project" value="InterPro"/>
</dbReference>
<dbReference type="EMBL" id="JAUJFL010000001">
    <property type="protein sequence ID" value="KAK2614019.1"/>
    <property type="molecule type" value="Genomic_DNA"/>
</dbReference>
<gene>
    <name evidence="2" type="ORF">N8I77_000880</name>
</gene>
<dbReference type="Proteomes" id="UP001265746">
    <property type="component" value="Unassembled WGS sequence"/>
</dbReference>
<proteinExistence type="predicted"/>